<reference evidence="3" key="1">
    <citation type="journal article" date="2020" name="Stud. Mycol.">
        <title>101 Dothideomycetes genomes: a test case for predicting lifestyles and emergence of pathogens.</title>
        <authorList>
            <person name="Haridas S."/>
            <person name="Albert R."/>
            <person name="Binder M."/>
            <person name="Bloem J."/>
            <person name="Labutti K."/>
            <person name="Salamov A."/>
            <person name="Andreopoulos B."/>
            <person name="Baker S."/>
            <person name="Barry K."/>
            <person name="Bills G."/>
            <person name="Bluhm B."/>
            <person name="Cannon C."/>
            <person name="Castanera R."/>
            <person name="Culley D."/>
            <person name="Daum C."/>
            <person name="Ezra D."/>
            <person name="Gonzalez J."/>
            <person name="Henrissat B."/>
            <person name="Kuo A."/>
            <person name="Liang C."/>
            <person name="Lipzen A."/>
            <person name="Lutzoni F."/>
            <person name="Magnuson J."/>
            <person name="Mondo S."/>
            <person name="Nolan M."/>
            <person name="Ohm R."/>
            <person name="Pangilinan J."/>
            <person name="Park H.-J."/>
            <person name="Ramirez L."/>
            <person name="Alfaro M."/>
            <person name="Sun H."/>
            <person name="Tritt A."/>
            <person name="Yoshinaga Y."/>
            <person name="Zwiers L.-H."/>
            <person name="Turgeon B."/>
            <person name="Goodwin S."/>
            <person name="Spatafora J."/>
            <person name="Crous P."/>
            <person name="Grigoriev I."/>
        </authorList>
    </citation>
    <scope>NUCLEOTIDE SEQUENCE</scope>
    <source>
        <strain evidence="3">Tuck. ex Michener</strain>
    </source>
</reference>
<keyword evidence="4" id="KW-1185">Reference proteome</keyword>
<proteinExistence type="predicted"/>
<dbReference type="OrthoDB" id="2152029at2759"/>
<evidence type="ECO:0000259" key="2">
    <source>
        <dbReference type="Pfam" id="PF07859"/>
    </source>
</evidence>
<evidence type="ECO:0000313" key="4">
    <source>
        <dbReference type="Proteomes" id="UP000800092"/>
    </source>
</evidence>
<dbReference type="InterPro" id="IPR029058">
    <property type="entry name" value="AB_hydrolase_fold"/>
</dbReference>
<dbReference type="PANTHER" id="PTHR48081">
    <property type="entry name" value="AB HYDROLASE SUPERFAMILY PROTEIN C4A8.06C"/>
    <property type="match status" value="1"/>
</dbReference>
<dbReference type="Pfam" id="PF07859">
    <property type="entry name" value="Abhydrolase_3"/>
    <property type="match status" value="1"/>
</dbReference>
<dbReference type="SUPFAM" id="SSF53474">
    <property type="entry name" value="alpha/beta-Hydrolases"/>
    <property type="match status" value="1"/>
</dbReference>
<protein>
    <submittedName>
        <fullName evidence="3">Alpha/beta-hydrolase</fullName>
    </submittedName>
</protein>
<dbReference type="Gene3D" id="3.40.50.1820">
    <property type="entry name" value="alpha/beta hydrolase"/>
    <property type="match status" value="1"/>
</dbReference>
<dbReference type="AlphaFoldDB" id="A0A6A6HMW8"/>
<evidence type="ECO:0000256" key="1">
    <source>
        <dbReference type="ARBA" id="ARBA00022801"/>
    </source>
</evidence>
<accession>A0A6A6HMW8</accession>
<keyword evidence="1 3" id="KW-0378">Hydrolase</keyword>
<feature type="domain" description="Alpha/beta hydrolase fold-3" evidence="2">
    <location>
        <begin position="105"/>
        <end position="322"/>
    </location>
</feature>
<dbReference type="Proteomes" id="UP000800092">
    <property type="component" value="Unassembled WGS sequence"/>
</dbReference>
<dbReference type="InterPro" id="IPR013094">
    <property type="entry name" value="AB_hydrolase_3"/>
</dbReference>
<evidence type="ECO:0000313" key="3">
    <source>
        <dbReference type="EMBL" id="KAF2239222.1"/>
    </source>
</evidence>
<sequence length="350" mass="38171">MASLANVVGVARSTVGAYLAAFGRALVSPLRPADSPSFYKDVTFAKFRTFHTLSNSSQEQWLFPSTDATYLQVAQERGFNPDSIDLPYDSRAHWIGPRSSDKIFIFFHGGGYGLPCSAGHLHWLVDLTHSLQSQGHSISTVLLSYSLAPGAPYPTQLEQACALLRHLLEIEHRAPSDLLVGGDSAGGNLTLALLSHLLHPHPDVEPLALSEPLAAALLISPWVSFSLDWRSVDANVLKDVIAVPLLVRMAAQFMGGAPPDAYNQAVLAPKGWFEGSEGVVRRVWVYGGRWELLMDSIEKVAGLLAEGHGDVRVVVQEDGVHEDMITDRQLGYTHKAKGTVWVEDFIKEVC</sequence>
<dbReference type="PANTHER" id="PTHR48081:SF31">
    <property type="entry name" value="STERYL ACETYL HYDROLASE MUG81-RELATED"/>
    <property type="match status" value="1"/>
</dbReference>
<organism evidence="3 4">
    <name type="scientific">Viridothelium virens</name>
    <name type="common">Speckled blister lichen</name>
    <name type="synonym">Trypethelium virens</name>
    <dbReference type="NCBI Taxonomy" id="1048519"/>
    <lineage>
        <taxon>Eukaryota</taxon>
        <taxon>Fungi</taxon>
        <taxon>Dikarya</taxon>
        <taxon>Ascomycota</taxon>
        <taxon>Pezizomycotina</taxon>
        <taxon>Dothideomycetes</taxon>
        <taxon>Dothideomycetes incertae sedis</taxon>
        <taxon>Trypetheliales</taxon>
        <taxon>Trypetheliaceae</taxon>
        <taxon>Viridothelium</taxon>
    </lineage>
</organism>
<dbReference type="GO" id="GO:0016787">
    <property type="term" value="F:hydrolase activity"/>
    <property type="evidence" value="ECO:0007669"/>
    <property type="project" value="UniProtKB-KW"/>
</dbReference>
<dbReference type="InterPro" id="IPR050300">
    <property type="entry name" value="GDXG_lipolytic_enzyme"/>
</dbReference>
<dbReference type="EMBL" id="ML991773">
    <property type="protein sequence ID" value="KAF2239222.1"/>
    <property type="molecule type" value="Genomic_DNA"/>
</dbReference>
<gene>
    <name evidence="3" type="ORF">EV356DRAFT_563330</name>
</gene>
<name>A0A6A6HMW8_VIRVR</name>